<dbReference type="SUPFAM" id="SSF52540">
    <property type="entry name" value="P-loop containing nucleoside triphosphate hydrolases"/>
    <property type="match status" value="1"/>
</dbReference>
<dbReference type="GO" id="GO:0005886">
    <property type="term" value="C:plasma membrane"/>
    <property type="evidence" value="ECO:0007669"/>
    <property type="project" value="UniProtKB-SubCell"/>
</dbReference>
<reference evidence="13" key="1">
    <citation type="submission" date="2016-10" db="EMBL/GenBank/DDBJ databases">
        <authorList>
            <person name="Varghese N."/>
            <person name="Submissions S."/>
        </authorList>
    </citation>
    <scope>NUCLEOTIDE SEQUENCE [LARGE SCALE GENOMIC DNA]</scope>
    <source>
        <strain evidence="13">ATCC 700379</strain>
    </source>
</reference>
<proteinExistence type="predicted"/>
<keyword evidence="4 9" id="KW-0812">Transmembrane</keyword>
<dbReference type="RefSeq" id="WP_093669263.1">
    <property type="nucleotide sequence ID" value="NZ_FOOY01000003.1"/>
</dbReference>
<evidence type="ECO:0000313" key="12">
    <source>
        <dbReference type="EMBL" id="SFF98020.1"/>
    </source>
</evidence>
<dbReference type="SMART" id="SM00382">
    <property type="entry name" value="AAA"/>
    <property type="match status" value="1"/>
</dbReference>
<keyword evidence="2" id="KW-0813">Transport</keyword>
<dbReference type="OrthoDB" id="9770415at2"/>
<dbReference type="AlphaFoldDB" id="A0A1I2N4I9"/>
<dbReference type="FunFam" id="3.40.50.300:FF:000221">
    <property type="entry name" value="Multidrug ABC transporter ATP-binding protein"/>
    <property type="match status" value="1"/>
</dbReference>
<dbReference type="Pfam" id="PF00005">
    <property type="entry name" value="ABC_tran"/>
    <property type="match status" value="1"/>
</dbReference>
<evidence type="ECO:0000256" key="8">
    <source>
        <dbReference type="ARBA" id="ARBA00023136"/>
    </source>
</evidence>
<dbReference type="EMBL" id="FOOY01000003">
    <property type="protein sequence ID" value="SFF98020.1"/>
    <property type="molecule type" value="Genomic_DNA"/>
</dbReference>
<evidence type="ECO:0000256" key="2">
    <source>
        <dbReference type="ARBA" id="ARBA00022448"/>
    </source>
</evidence>
<dbReference type="Proteomes" id="UP000198752">
    <property type="component" value="Unassembled WGS sequence"/>
</dbReference>
<keyword evidence="3" id="KW-1003">Cell membrane</keyword>
<feature type="domain" description="ABC transmembrane type-1" evidence="11">
    <location>
        <begin position="16"/>
        <end position="298"/>
    </location>
</feature>
<dbReference type="PROSITE" id="PS50893">
    <property type="entry name" value="ABC_TRANSPORTER_2"/>
    <property type="match status" value="1"/>
</dbReference>
<name>A0A1I2N4I9_9BACL</name>
<evidence type="ECO:0000256" key="4">
    <source>
        <dbReference type="ARBA" id="ARBA00022692"/>
    </source>
</evidence>
<keyword evidence="6 12" id="KW-0067">ATP-binding</keyword>
<organism evidence="12 13">
    <name type="scientific">Sporolactobacillus nakayamae</name>
    <dbReference type="NCBI Taxonomy" id="269670"/>
    <lineage>
        <taxon>Bacteria</taxon>
        <taxon>Bacillati</taxon>
        <taxon>Bacillota</taxon>
        <taxon>Bacilli</taxon>
        <taxon>Bacillales</taxon>
        <taxon>Sporolactobacillaceae</taxon>
        <taxon>Sporolactobacillus</taxon>
    </lineage>
</organism>
<dbReference type="InterPro" id="IPR017871">
    <property type="entry name" value="ABC_transporter-like_CS"/>
</dbReference>
<feature type="transmembrane region" description="Helical" evidence="9">
    <location>
        <begin position="278"/>
        <end position="297"/>
    </location>
</feature>
<keyword evidence="13" id="KW-1185">Reference proteome</keyword>
<dbReference type="PANTHER" id="PTHR43394:SF1">
    <property type="entry name" value="ATP-BINDING CASSETTE SUB-FAMILY B MEMBER 10, MITOCHONDRIAL"/>
    <property type="match status" value="1"/>
</dbReference>
<dbReference type="PANTHER" id="PTHR43394">
    <property type="entry name" value="ATP-DEPENDENT PERMEASE MDL1, MITOCHONDRIAL"/>
    <property type="match status" value="1"/>
</dbReference>
<evidence type="ECO:0000313" key="13">
    <source>
        <dbReference type="Proteomes" id="UP000198752"/>
    </source>
</evidence>
<gene>
    <name evidence="12" type="ORF">SAMN02982927_00251</name>
</gene>
<dbReference type="GO" id="GO:0005524">
    <property type="term" value="F:ATP binding"/>
    <property type="evidence" value="ECO:0007669"/>
    <property type="project" value="UniProtKB-KW"/>
</dbReference>
<dbReference type="PROSITE" id="PS50929">
    <property type="entry name" value="ABC_TM1F"/>
    <property type="match status" value="1"/>
</dbReference>
<feature type="transmembrane region" description="Helical" evidence="9">
    <location>
        <begin position="238"/>
        <end position="258"/>
    </location>
</feature>
<sequence length="581" mass="64365">MGYLRIYWKTYRVKFVFALFFLSLEALADLMQPALMSRIVDQGVGKADLPFIEQFGLLMLTITVIGAFCASARNVLSGSVSQRFAQDLRQDLYIKIQSFSQAQIDHFGNASLITRLTNDVTRVQTFANGMMRIMAKAPLVGIGSLIMAIHLNAKLSLVLLGIAPIIAVLIFLNMKISYPFFRNVQRALDRVNRSMQDYLAGVRVIKVFNRSAYEQKKFQLNNNELGELSAAASKIGSLFAPAINLAVNGGILAILWFGGLGVNSDSMQVGTIIAFTNYMMQLLFAIMMMNNAFNMLVRAKASAERIGQVMNDELDQRFQTGSLELCAPEKKGAVQFRHVTFSYQKPEGQDPVLKDINFDLDSGETLGIIGPIGSGKSTLTQLILRFYDPDKGTIVFNGNDIKRYSEGELRKRVAIVPQRTFLFSGSVIGNIRWGNEQASDEEVYEAARIADADGFIRRLSHGYDSMIGQGGVNLSGGQKQRISIARALIRKPDLLILDDATSAVDVRTDKLIRSRLKQALNQLTCIIISQKAASIKDADKIIVMNHGAIEAIGTHKELLSFSAFYRGIYSMQMERGGIQND</sequence>
<keyword evidence="5" id="KW-0547">Nucleotide-binding</keyword>
<dbReference type="GO" id="GO:0015421">
    <property type="term" value="F:ABC-type oligopeptide transporter activity"/>
    <property type="evidence" value="ECO:0007669"/>
    <property type="project" value="TreeGrafter"/>
</dbReference>
<evidence type="ECO:0000256" key="9">
    <source>
        <dbReference type="SAM" id="Phobius"/>
    </source>
</evidence>
<dbReference type="PROSITE" id="PS00211">
    <property type="entry name" value="ABC_TRANSPORTER_1"/>
    <property type="match status" value="1"/>
</dbReference>
<comment type="subcellular location">
    <subcellularLocation>
        <location evidence="1">Cell membrane</location>
        <topology evidence="1">Multi-pass membrane protein</topology>
    </subcellularLocation>
</comment>
<dbReference type="InterPro" id="IPR027417">
    <property type="entry name" value="P-loop_NTPase"/>
</dbReference>
<keyword evidence="7 9" id="KW-1133">Transmembrane helix</keyword>
<evidence type="ECO:0000256" key="1">
    <source>
        <dbReference type="ARBA" id="ARBA00004651"/>
    </source>
</evidence>
<evidence type="ECO:0000259" key="11">
    <source>
        <dbReference type="PROSITE" id="PS50929"/>
    </source>
</evidence>
<accession>A0A1I2N4I9</accession>
<dbReference type="InterPro" id="IPR036640">
    <property type="entry name" value="ABC1_TM_sf"/>
</dbReference>
<dbReference type="STRING" id="269670.SAMN02982927_00251"/>
<evidence type="ECO:0000256" key="5">
    <source>
        <dbReference type="ARBA" id="ARBA00022741"/>
    </source>
</evidence>
<dbReference type="InterPro" id="IPR011527">
    <property type="entry name" value="ABC1_TM_dom"/>
</dbReference>
<dbReference type="InterPro" id="IPR003593">
    <property type="entry name" value="AAA+_ATPase"/>
</dbReference>
<dbReference type="Gene3D" id="3.40.50.300">
    <property type="entry name" value="P-loop containing nucleotide triphosphate hydrolases"/>
    <property type="match status" value="1"/>
</dbReference>
<protein>
    <submittedName>
        <fullName evidence="12">ATP-binding cassette, subfamily B</fullName>
    </submittedName>
</protein>
<dbReference type="SUPFAM" id="SSF90123">
    <property type="entry name" value="ABC transporter transmembrane region"/>
    <property type="match status" value="1"/>
</dbReference>
<evidence type="ECO:0000256" key="3">
    <source>
        <dbReference type="ARBA" id="ARBA00022475"/>
    </source>
</evidence>
<dbReference type="GO" id="GO:0016887">
    <property type="term" value="F:ATP hydrolysis activity"/>
    <property type="evidence" value="ECO:0007669"/>
    <property type="project" value="InterPro"/>
</dbReference>
<dbReference type="InterPro" id="IPR003439">
    <property type="entry name" value="ABC_transporter-like_ATP-bd"/>
</dbReference>
<dbReference type="Gene3D" id="1.20.1560.10">
    <property type="entry name" value="ABC transporter type 1, transmembrane domain"/>
    <property type="match status" value="1"/>
</dbReference>
<dbReference type="Pfam" id="PF00664">
    <property type="entry name" value="ABC_membrane"/>
    <property type="match status" value="1"/>
</dbReference>
<feature type="domain" description="ABC transporter" evidence="10">
    <location>
        <begin position="334"/>
        <end position="571"/>
    </location>
</feature>
<evidence type="ECO:0000256" key="6">
    <source>
        <dbReference type="ARBA" id="ARBA00022840"/>
    </source>
</evidence>
<feature type="transmembrane region" description="Helical" evidence="9">
    <location>
        <begin position="133"/>
        <end position="151"/>
    </location>
</feature>
<evidence type="ECO:0000256" key="7">
    <source>
        <dbReference type="ARBA" id="ARBA00022989"/>
    </source>
</evidence>
<keyword evidence="8 9" id="KW-0472">Membrane</keyword>
<evidence type="ECO:0000259" key="10">
    <source>
        <dbReference type="PROSITE" id="PS50893"/>
    </source>
</evidence>
<feature type="transmembrane region" description="Helical" evidence="9">
    <location>
        <begin position="157"/>
        <end position="176"/>
    </location>
</feature>
<dbReference type="CDD" id="cd18548">
    <property type="entry name" value="ABC_6TM_Tm287_like"/>
    <property type="match status" value="1"/>
</dbReference>
<dbReference type="InterPro" id="IPR039421">
    <property type="entry name" value="Type_1_exporter"/>
</dbReference>
<feature type="transmembrane region" description="Helical" evidence="9">
    <location>
        <begin position="52"/>
        <end position="76"/>
    </location>
</feature>